<evidence type="ECO:0000313" key="8">
    <source>
        <dbReference type="EMBL" id="MFC4232836.1"/>
    </source>
</evidence>
<dbReference type="Proteomes" id="UP001595906">
    <property type="component" value="Unassembled WGS sequence"/>
</dbReference>
<keyword evidence="3 8" id="KW-0808">Transferase</keyword>
<dbReference type="GO" id="GO:0008961">
    <property type="term" value="F:phosphatidylglycerol-prolipoprotein diacylglyceryl transferase activity"/>
    <property type="evidence" value="ECO:0007669"/>
    <property type="project" value="UniProtKB-EC"/>
</dbReference>
<keyword evidence="5 7" id="KW-1133">Transmembrane helix</keyword>
<feature type="transmembrane region" description="Helical" evidence="7">
    <location>
        <begin position="72"/>
        <end position="92"/>
    </location>
</feature>
<evidence type="ECO:0000256" key="5">
    <source>
        <dbReference type="ARBA" id="ARBA00022989"/>
    </source>
</evidence>
<feature type="transmembrane region" description="Helical" evidence="7">
    <location>
        <begin position="401"/>
        <end position="418"/>
    </location>
</feature>
<keyword evidence="6 7" id="KW-0472">Membrane</keyword>
<dbReference type="PANTHER" id="PTHR30589">
    <property type="entry name" value="PROLIPOPROTEIN DIACYLGLYCERYL TRANSFERASE"/>
    <property type="match status" value="1"/>
</dbReference>
<organism evidence="8 9">
    <name type="scientific">Parasediminibacterium paludis</name>
    <dbReference type="NCBI Taxonomy" id="908966"/>
    <lineage>
        <taxon>Bacteria</taxon>
        <taxon>Pseudomonadati</taxon>
        <taxon>Bacteroidota</taxon>
        <taxon>Chitinophagia</taxon>
        <taxon>Chitinophagales</taxon>
        <taxon>Chitinophagaceae</taxon>
        <taxon>Parasediminibacterium</taxon>
    </lineage>
</organism>
<keyword evidence="4 7" id="KW-0812">Transmembrane</keyword>
<gene>
    <name evidence="8" type="ORF">ACFOW1_13120</name>
</gene>
<dbReference type="EC" id="2.5.1.145" evidence="8"/>
<evidence type="ECO:0000256" key="1">
    <source>
        <dbReference type="ARBA" id="ARBA00007150"/>
    </source>
</evidence>
<evidence type="ECO:0000256" key="2">
    <source>
        <dbReference type="ARBA" id="ARBA00022475"/>
    </source>
</evidence>
<reference evidence="9" key="1">
    <citation type="journal article" date="2019" name="Int. J. Syst. Evol. Microbiol.">
        <title>The Global Catalogue of Microorganisms (GCM) 10K type strain sequencing project: providing services to taxonomists for standard genome sequencing and annotation.</title>
        <authorList>
            <consortium name="The Broad Institute Genomics Platform"/>
            <consortium name="The Broad Institute Genome Sequencing Center for Infectious Disease"/>
            <person name="Wu L."/>
            <person name="Ma J."/>
        </authorList>
    </citation>
    <scope>NUCLEOTIDE SEQUENCE [LARGE SCALE GENOMIC DNA]</scope>
    <source>
        <strain evidence="9">CECT 8010</strain>
    </source>
</reference>
<dbReference type="PANTHER" id="PTHR30589:SF0">
    <property type="entry name" value="PHOSPHATIDYLGLYCEROL--PROLIPOPROTEIN DIACYLGLYCERYL TRANSFERASE"/>
    <property type="match status" value="1"/>
</dbReference>
<protein>
    <submittedName>
        <fullName evidence="8">Prolipoprotein diacylglyceryl transferase</fullName>
        <ecNumber evidence="8">2.5.1.145</ecNumber>
    </submittedName>
</protein>
<sequence>MYPNLYYVFKDFFGADWRGLKLVNSFGFFVAIAFLTAAYIVTQELKRKQQQGLLGYTEEKMMVGAPASASELIINFLLGFIFGFKIIGAFIITDAFNDPQAFILSSQGFLPTGILIGGLFAWLKWREKNKEKLAKPEQRTIRIWPQDRVGDLVIFAAVFGFSGAKVFHNLENWDEFMRDPIGSLVSFSGLTFYGGLICAGLAIVFYARKHKIAIPHLADAFAPALMLAYAIGRIGCHVSGDGDWGILNSAFVNTNTGAVVPANPGQFNTILLANQNFYINQFKSLEAVKHISVQPFWHLPNWVFAYNYPHNVINEGVKIIGCDGQYCSQLPLPVFPTAFYEVIACTILFAVLWTSRKRFKLPGQMFGFYFILNGMERFTIEKIRVNTKYEGLPFQPTQAELISTLLIIAGVVIMIIASKKTTKVAV</sequence>
<evidence type="ECO:0000256" key="4">
    <source>
        <dbReference type="ARBA" id="ARBA00022692"/>
    </source>
</evidence>
<dbReference type="Pfam" id="PF01790">
    <property type="entry name" value="LGT"/>
    <property type="match status" value="1"/>
</dbReference>
<feature type="transmembrane region" description="Helical" evidence="7">
    <location>
        <begin position="149"/>
        <end position="167"/>
    </location>
</feature>
<dbReference type="RefSeq" id="WP_379014844.1">
    <property type="nucleotide sequence ID" value="NZ_JBHSDC010000027.1"/>
</dbReference>
<comment type="caution">
    <text evidence="8">The sequence shown here is derived from an EMBL/GenBank/DDBJ whole genome shotgun (WGS) entry which is preliminary data.</text>
</comment>
<name>A0ABV8PZG4_9BACT</name>
<feature type="transmembrane region" description="Helical" evidence="7">
    <location>
        <begin position="338"/>
        <end position="355"/>
    </location>
</feature>
<evidence type="ECO:0000256" key="6">
    <source>
        <dbReference type="ARBA" id="ARBA00023136"/>
    </source>
</evidence>
<dbReference type="InterPro" id="IPR001640">
    <property type="entry name" value="Lgt"/>
</dbReference>
<keyword evidence="9" id="KW-1185">Reference proteome</keyword>
<feature type="transmembrane region" description="Helical" evidence="7">
    <location>
        <begin position="187"/>
        <end position="207"/>
    </location>
</feature>
<accession>A0ABV8PZG4</accession>
<keyword evidence="2" id="KW-1003">Cell membrane</keyword>
<feature type="transmembrane region" description="Helical" evidence="7">
    <location>
        <begin position="20"/>
        <end position="41"/>
    </location>
</feature>
<evidence type="ECO:0000256" key="7">
    <source>
        <dbReference type="SAM" id="Phobius"/>
    </source>
</evidence>
<feature type="transmembrane region" description="Helical" evidence="7">
    <location>
        <begin position="104"/>
        <end position="123"/>
    </location>
</feature>
<proteinExistence type="inferred from homology"/>
<comment type="similarity">
    <text evidence="1">Belongs to the Lgt family.</text>
</comment>
<evidence type="ECO:0000256" key="3">
    <source>
        <dbReference type="ARBA" id="ARBA00022679"/>
    </source>
</evidence>
<evidence type="ECO:0000313" key="9">
    <source>
        <dbReference type="Proteomes" id="UP001595906"/>
    </source>
</evidence>
<dbReference type="EMBL" id="JBHSDC010000027">
    <property type="protein sequence ID" value="MFC4232836.1"/>
    <property type="molecule type" value="Genomic_DNA"/>
</dbReference>